<evidence type="ECO:0000256" key="6">
    <source>
        <dbReference type="ARBA" id="ARBA00023316"/>
    </source>
</evidence>
<evidence type="ECO:0000256" key="5">
    <source>
        <dbReference type="ARBA" id="ARBA00023239"/>
    </source>
</evidence>
<sequence length="377" mass="41597">MNSLVDEFGTDTMTRAERRARERRKKFRRRRLVAILVIAVLLLGGGAVVGVLTTKNSLGDALLSRGDYEGEGKDEVKISIAPGSSARQVANQLVDEGVIKAAGPFLKQIEEREIVIQAGTFTMRREMSSKAAADVLEAAEAANKLTLAEGNTIKVLKKKLAEHEFSEDEINAALDDKKPKDYGLDVDAPSLEGYLHPATYEIHADTTPEKLVQSMVDGTKNMLNEQAISNDDANYFMTLASLVEIEATGDPEVRAKVARVFINRLSKDSETHGYLQSDATVAYIFGARQDLSTTAEQRKSDSPYNTYKHKGLPPGPVNSPSDGAFAAAKNPAEGKWEYFVATDPDKGEVKFAETYSEHEKNVKEYQKWLREHREKNG</sequence>
<feature type="site" description="Important for catalytic activity" evidence="7">
    <location>
        <position position="246"/>
    </location>
</feature>
<comment type="similarity">
    <text evidence="7">Belongs to the transglycosylase MltG family.</text>
</comment>
<evidence type="ECO:0000256" key="4">
    <source>
        <dbReference type="ARBA" id="ARBA00023136"/>
    </source>
</evidence>
<gene>
    <name evidence="7" type="primary">mltG</name>
    <name evidence="9" type="ORF">Bravens_01116</name>
</gene>
<evidence type="ECO:0000256" key="8">
    <source>
        <dbReference type="SAM" id="MobiDB-lite"/>
    </source>
</evidence>
<keyword evidence="2 7" id="KW-0812">Transmembrane</keyword>
<keyword evidence="5 7" id="KW-0456">Lyase</keyword>
<evidence type="ECO:0000256" key="7">
    <source>
        <dbReference type="HAMAP-Rule" id="MF_02065"/>
    </source>
</evidence>
<dbReference type="HAMAP" id="MF_02065">
    <property type="entry name" value="MltG"/>
    <property type="match status" value="1"/>
</dbReference>
<dbReference type="GO" id="GO:0009252">
    <property type="term" value="P:peptidoglycan biosynthetic process"/>
    <property type="evidence" value="ECO:0007669"/>
    <property type="project" value="UniProtKB-UniRule"/>
</dbReference>
<dbReference type="GO" id="GO:0008932">
    <property type="term" value="F:lytic endotransglycosylase activity"/>
    <property type="evidence" value="ECO:0007669"/>
    <property type="project" value="UniProtKB-UniRule"/>
</dbReference>
<comment type="subcellular location">
    <subcellularLocation>
        <location evidence="7">Cell membrane</location>
        <topology evidence="7">Single-pass membrane protein</topology>
    </subcellularLocation>
</comment>
<dbReference type="RefSeq" id="WP_062021118.1">
    <property type="nucleotide sequence ID" value="NZ_LQQC01000010.1"/>
</dbReference>
<feature type="region of interest" description="Disordered" evidence="8">
    <location>
        <begin position="294"/>
        <end position="326"/>
    </location>
</feature>
<organism evidence="9 10">
    <name type="scientific">Brevibacterium ravenspurgense</name>
    <dbReference type="NCBI Taxonomy" id="479117"/>
    <lineage>
        <taxon>Bacteria</taxon>
        <taxon>Bacillati</taxon>
        <taxon>Actinomycetota</taxon>
        <taxon>Actinomycetes</taxon>
        <taxon>Micrococcales</taxon>
        <taxon>Brevibacteriaceae</taxon>
        <taxon>Brevibacterium</taxon>
    </lineage>
</organism>
<dbReference type="PATRIC" id="fig|479117.4.peg.1113"/>
<dbReference type="AlphaFoldDB" id="A0A150H8V5"/>
<keyword evidence="6 7" id="KW-0961">Cell wall biogenesis/degradation</keyword>
<keyword evidence="4 7" id="KW-0472">Membrane</keyword>
<keyword evidence="10" id="KW-1185">Reference proteome</keyword>
<dbReference type="InterPro" id="IPR003770">
    <property type="entry name" value="MLTG-like"/>
</dbReference>
<dbReference type="Gene3D" id="3.30.1490.480">
    <property type="entry name" value="Endolytic murein transglycosylase"/>
    <property type="match status" value="1"/>
</dbReference>
<reference evidence="9 10" key="1">
    <citation type="submission" date="2016-01" db="EMBL/GenBank/DDBJ databases">
        <title>Use of Whole Genome Sequencing to ascertain that Brevibacterium massiliense (Roux, Raoult 2009) is a later heterotypic synonym of Brevibacterium ravenspurgense (Mages 2008).</title>
        <authorList>
            <person name="Bernier A.-M."/>
            <person name="Burdz T."/>
            <person name="Huynh C."/>
            <person name="Pachecho A.L."/>
            <person name="Wiebe D."/>
            <person name="Bonner C."/>
            <person name="Bernard K."/>
        </authorList>
    </citation>
    <scope>NUCLEOTIDE SEQUENCE [LARGE SCALE GENOMIC DNA]</scope>
    <source>
        <strain evidence="9 10">CCUG56047</strain>
    </source>
</reference>
<proteinExistence type="inferred from homology"/>
<evidence type="ECO:0000256" key="1">
    <source>
        <dbReference type="ARBA" id="ARBA00022475"/>
    </source>
</evidence>
<dbReference type="EMBL" id="LQQC01000010">
    <property type="protein sequence ID" value="KXZ58080.1"/>
    <property type="molecule type" value="Genomic_DNA"/>
</dbReference>
<dbReference type="GO" id="GO:0071555">
    <property type="term" value="P:cell wall organization"/>
    <property type="evidence" value="ECO:0007669"/>
    <property type="project" value="UniProtKB-KW"/>
</dbReference>
<keyword evidence="3 7" id="KW-1133">Transmembrane helix</keyword>
<protein>
    <recommendedName>
        <fullName evidence="7">Endolytic murein transglycosylase</fullName>
        <ecNumber evidence="7">4.2.2.29</ecNumber>
    </recommendedName>
    <alternativeName>
        <fullName evidence="7">Peptidoglycan lytic transglycosylase</fullName>
    </alternativeName>
    <alternativeName>
        <fullName evidence="7">Peptidoglycan polymerization terminase</fullName>
    </alternativeName>
</protein>
<dbReference type="EC" id="4.2.2.29" evidence="7"/>
<dbReference type="Proteomes" id="UP000243589">
    <property type="component" value="Unassembled WGS sequence"/>
</dbReference>
<dbReference type="PANTHER" id="PTHR30518:SF2">
    <property type="entry name" value="ENDOLYTIC MUREIN TRANSGLYCOSYLASE"/>
    <property type="match status" value="1"/>
</dbReference>
<dbReference type="Gene3D" id="3.30.160.60">
    <property type="entry name" value="Classic Zinc Finger"/>
    <property type="match status" value="1"/>
</dbReference>
<dbReference type="NCBIfam" id="TIGR00247">
    <property type="entry name" value="endolytic transglycosylase MltG"/>
    <property type="match status" value="1"/>
</dbReference>
<feature type="transmembrane region" description="Helical" evidence="7">
    <location>
        <begin position="32"/>
        <end position="52"/>
    </location>
</feature>
<keyword evidence="1 7" id="KW-1003">Cell membrane</keyword>
<evidence type="ECO:0000256" key="3">
    <source>
        <dbReference type="ARBA" id="ARBA00022989"/>
    </source>
</evidence>
<accession>A0A150H8V5</accession>
<evidence type="ECO:0000313" key="10">
    <source>
        <dbReference type="Proteomes" id="UP000243589"/>
    </source>
</evidence>
<comment type="function">
    <text evidence="7">Functions as a peptidoglycan terminase that cleaves nascent peptidoglycan strands endolytically to terminate their elongation.</text>
</comment>
<evidence type="ECO:0000313" key="9">
    <source>
        <dbReference type="EMBL" id="KXZ58080.1"/>
    </source>
</evidence>
<comment type="catalytic activity">
    <reaction evidence="7">
        <text>a peptidoglycan chain = a peptidoglycan chain with N-acetyl-1,6-anhydromuramyl-[peptide] at the reducing end + a peptidoglycan chain with N-acetylglucosamine at the non-reducing end.</text>
        <dbReference type="EC" id="4.2.2.29"/>
    </reaction>
</comment>
<comment type="caution">
    <text evidence="9">The sequence shown here is derived from an EMBL/GenBank/DDBJ whole genome shotgun (WGS) entry which is preliminary data.</text>
</comment>
<name>A0A150H8V5_9MICO</name>
<dbReference type="GO" id="GO:0005886">
    <property type="term" value="C:plasma membrane"/>
    <property type="evidence" value="ECO:0007669"/>
    <property type="project" value="UniProtKB-SubCell"/>
</dbReference>
<dbReference type="PANTHER" id="PTHR30518">
    <property type="entry name" value="ENDOLYTIC MUREIN TRANSGLYCOSYLASE"/>
    <property type="match status" value="1"/>
</dbReference>
<evidence type="ECO:0000256" key="2">
    <source>
        <dbReference type="ARBA" id="ARBA00022692"/>
    </source>
</evidence>
<dbReference type="Pfam" id="PF02618">
    <property type="entry name" value="YceG"/>
    <property type="match status" value="1"/>
</dbReference>